<dbReference type="InterPro" id="IPR053376">
    <property type="entry name" value="Serine_acetyltransferase"/>
</dbReference>
<comment type="similarity">
    <text evidence="1">Belongs to the transferase hexapeptide repeat family.</text>
</comment>
<dbReference type="InterPro" id="IPR045304">
    <property type="entry name" value="LbH_SAT"/>
</dbReference>
<proteinExistence type="inferred from homology"/>
<evidence type="ECO:0000256" key="3">
    <source>
        <dbReference type="ARBA" id="ARBA00022605"/>
    </source>
</evidence>
<dbReference type="Gene3D" id="2.160.10.10">
    <property type="entry name" value="Hexapeptide repeat proteins"/>
    <property type="match status" value="1"/>
</dbReference>
<dbReference type="Pfam" id="PF00132">
    <property type="entry name" value="Hexapep"/>
    <property type="match status" value="1"/>
</dbReference>
<accession>A0A075G177</accession>
<dbReference type="AlphaFoldDB" id="A0A075G177"/>
<sequence length="224" mass="24279">MIFWSTIRADFRFARQRDPAAISRIEVLFAYPGLHSLILHRFANKLSNAGIPIIPRLISHFNRLITGIEVHPGAKIGVPCFIDHGMGVVIGETSIIGKRCHLHQNVTLGGTSTKREQRHPILGDDITIGAGAQVIGAVTIGTGVRIGAGSVVISDVPDHATVVGVPGHVVALYDPGNDTILRLPDPEHERIQNLENRLEKIESKISAKSQKGVAYDSTEPHQKP</sequence>
<evidence type="ECO:0000256" key="7">
    <source>
        <dbReference type="SAM" id="MobiDB-lite"/>
    </source>
</evidence>
<dbReference type="InterPro" id="IPR042122">
    <property type="entry name" value="Ser_AcTrfase_N_sf"/>
</dbReference>
<keyword evidence="4 8" id="KW-0808">Transferase</keyword>
<keyword evidence="5 8" id="KW-0012">Acyltransferase</keyword>
<dbReference type="NCBIfam" id="NF041874">
    <property type="entry name" value="EPS_EpsC"/>
    <property type="match status" value="1"/>
</dbReference>
<dbReference type="InterPro" id="IPR001451">
    <property type="entry name" value="Hexapep"/>
</dbReference>
<dbReference type="InterPro" id="IPR005881">
    <property type="entry name" value="Ser_O-AcTrfase"/>
</dbReference>
<organism evidence="8">
    <name type="scientific">uncultured marine group II/III euryarchaeote AD1000_66_E09</name>
    <dbReference type="NCBI Taxonomy" id="1457798"/>
    <lineage>
        <taxon>Archaea</taxon>
        <taxon>Methanobacteriati</taxon>
        <taxon>Methanobacteriota</taxon>
        <taxon>environmental samples</taxon>
    </lineage>
</organism>
<dbReference type="FunFam" id="2.160.10.10:FF:000007">
    <property type="entry name" value="Serine acetyltransferase"/>
    <property type="match status" value="1"/>
</dbReference>
<dbReference type="GO" id="GO:0009001">
    <property type="term" value="F:serine O-acetyltransferase activity"/>
    <property type="evidence" value="ECO:0007669"/>
    <property type="project" value="UniProtKB-EC"/>
</dbReference>
<dbReference type="InterPro" id="IPR011004">
    <property type="entry name" value="Trimer_LpxA-like_sf"/>
</dbReference>
<dbReference type="GO" id="GO:0005737">
    <property type="term" value="C:cytoplasm"/>
    <property type="evidence" value="ECO:0007669"/>
    <property type="project" value="InterPro"/>
</dbReference>
<comment type="catalytic activity">
    <reaction evidence="6">
        <text>L-serine + acetyl-CoA = O-acetyl-L-serine + CoA</text>
        <dbReference type="Rhea" id="RHEA:24560"/>
        <dbReference type="ChEBI" id="CHEBI:33384"/>
        <dbReference type="ChEBI" id="CHEBI:57287"/>
        <dbReference type="ChEBI" id="CHEBI:57288"/>
        <dbReference type="ChEBI" id="CHEBI:58340"/>
        <dbReference type="EC" id="2.3.1.30"/>
    </reaction>
</comment>
<evidence type="ECO:0000256" key="6">
    <source>
        <dbReference type="ARBA" id="ARBA00049486"/>
    </source>
</evidence>
<evidence type="ECO:0000256" key="4">
    <source>
        <dbReference type="ARBA" id="ARBA00022679"/>
    </source>
</evidence>
<dbReference type="GO" id="GO:0006535">
    <property type="term" value="P:cysteine biosynthetic process from serine"/>
    <property type="evidence" value="ECO:0007669"/>
    <property type="project" value="InterPro"/>
</dbReference>
<dbReference type="Gene3D" id="1.10.3130.10">
    <property type="entry name" value="serine acetyltransferase, domain 1"/>
    <property type="match status" value="1"/>
</dbReference>
<dbReference type="PIRSF" id="PIRSF000441">
    <property type="entry name" value="CysE"/>
    <property type="match status" value="1"/>
</dbReference>
<gene>
    <name evidence="8" type="primary">cysE</name>
</gene>
<reference evidence="8" key="1">
    <citation type="journal article" date="2014" name="Genome Biol. Evol.">
        <title>Pangenome evidence for extensive interdomain horizontal transfer affecting lineage core and shell genes in uncultured planktonic thaumarchaeota and euryarchaeota.</title>
        <authorList>
            <person name="Deschamps P."/>
            <person name="Zivanovic Y."/>
            <person name="Moreira D."/>
            <person name="Rodriguez-Valera F."/>
            <person name="Lopez-Garcia P."/>
        </authorList>
    </citation>
    <scope>NUCLEOTIDE SEQUENCE</scope>
</reference>
<dbReference type="CDD" id="cd03354">
    <property type="entry name" value="LbH_SAT"/>
    <property type="match status" value="1"/>
</dbReference>
<dbReference type="SUPFAM" id="SSF51161">
    <property type="entry name" value="Trimeric LpxA-like enzymes"/>
    <property type="match status" value="1"/>
</dbReference>
<feature type="region of interest" description="Disordered" evidence="7">
    <location>
        <begin position="205"/>
        <end position="224"/>
    </location>
</feature>
<dbReference type="PANTHER" id="PTHR42811">
    <property type="entry name" value="SERINE ACETYLTRANSFERASE"/>
    <property type="match status" value="1"/>
</dbReference>
<evidence type="ECO:0000256" key="2">
    <source>
        <dbReference type="ARBA" id="ARBA00013266"/>
    </source>
</evidence>
<evidence type="ECO:0000256" key="5">
    <source>
        <dbReference type="ARBA" id="ARBA00023315"/>
    </source>
</evidence>
<dbReference type="PROSITE" id="PS00101">
    <property type="entry name" value="HEXAPEP_TRANSFERASES"/>
    <property type="match status" value="1"/>
</dbReference>
<evidence type="ECO:0000313" key="8">
    <source>
        <dbReference type="EMBL" id="AIE95481.1"/>
    </source>
</evidence>
<evidence type="ECO:0000256" key="1">
    <source>
        <dbReference type="ARBA" id="ARBA00007274"/>
    </source>
</evidence>
<name>A0A075G177_9EURY</name>
<dbReference type="EMBL" id="KF900453">
    <property type="protein sequence ID" value="AIE95481.1"/>
    <property type="molecule type" value="Genomic_DNA"/>
</dbReference>
<dbReference type="InterPro" id="IPR018357">
    <property type="entry name" value="Hexapep_transf_CS"/>
</dbReference>
<keyword evidence="3" id="KW-0028">Amino-acid biosynthesis</keyword>
<dbReference type="EC" id="2.3.1.30" evidence="2"/>
<protein>
    <recommendedName>
        <fullName evidence="2">serine O-acetyltransferase</fullName>
        <ecNumber evidence="2">2.3.1.30</ecNumber>
    </recommendedName>
</protein>